<feature type="region of interest" description="Disordered" evidence="1">
    <location>
        <begin position="1"/>
        <end position="24"/>
    </location>
</feature>
<sequence length="98" mass="11070">MADDDNGEDEDGPVVELGESESIEGVPLARATSRLTWGMEKSRLERRIGDTEIRTPEGPRRIDDVLDEIDETYFERRQEFESHVHEVVGTGPVPTTDE</sequence>
<dbReference type="AlphaFoldDB" id="M0MTG6"/>
<feature type="compositionally biased region" description="Acidic residues" evidence="1">
    <location>
        <begin position="1"/>
        <end position="22"/>
    </location>
</feature>
<dbReference type="InterPro" id="IPR043899">
    <property type="entry name" value="DUF5789"/>
</dbReference>
<evidence type="ECO:0000256" key="1">
    <source>
        <dbReference type="SAM" id="MobiDB-lite"/>
    </source>
</evidence>
<dbReference type="Pfam" id="PF19102">
    <property type="entry name" value="DUF5789"/>
    <property type="match status" value="1"/>
</dbReference>
<comment type="caution">
    <text evidence="2">The sequence shown here is derived from an EMBL/GenBank/DDBJ whole genome shotgun (WGS) entry which is preliminary data.</text>
</comment>
<reference evidence="2 3" key="1">
    <citation type="journal article" date="2014" name="PLoS Genet.">
        <title>Phylogenetically driven sequencing of extremely halophilic archaea reveals strategies for static and dynamic osmo-response.</title>
        <authorList>
            <person name="Becker E.A."/>
            <person name="Seitzer P.M."/>
            <person name="Tritt A."/>
            <person name="Larsen D."/>
            <person name="Krusor M."/>
            <person name="Yao A.I."/>
            <person name="Wu D."/>
            <person name="Madern D."/>
            <person name="Eisen J.A."/>
            <person name="Darling A.E."/>
            <person name="Facciotti M.T."/>
        </authorList>
    </citation>
    <scope>NUCLEOTIDE SEQUENCE [LARGE SCALE GENOMIC DNA]</scope>
    <source>
        <strain evidence="2 3">DSM 5350</strain>
    </source>
</reference>
<protein>
    <submittedName>
        <fullName evidence="2">Uncharacterized protein</fullName>
    </submittedName>
</protein>
<evidence type="ECO:0000313" key="2">
    <source>
        <dbReference type="EMBL" id="EMA48029.1"/>
    </source>
</evidence>
<dbReference type="PATRIC" id="fig|1227455.4.peg.11"/>
<dbReference type="Proteomes" id="UP000011669">
    <property type="component" value="Unassembled WGS sequence"/>
</dbReference>
<accession>M0MTG6</accession>
<organism evidence="2 3">
    <name type="scientific">Halococcus saccharolyticus DSM 5350</name>
    <dbReference type="NCBI Taxonomy" id="1227455"/>
    <lineage>
        <taxon>Archaea</taxon>
        <taxon>Methanobacteriati</taxon>
        <taxon>Methanobacteriota</taxon>
        <taxon>Stenosarchaea group</taxon>
        <taxon>Halobacteria</taxon>
        <taxon>Halobacteriales</taxon>
        <taxon>Halococcaceae</taxon>
        <taxon>Halococcus</taxon>
    </lineage>
</organism>
<gene>
    <name evidence="2" type="ORF">C449_00060</name>
</gene>
<dbReference type="OrthoDB" id="195084at2157"/>
<proteinExistence type="predicted"/>
<name>M0MTG6_9EURY</name>
<dbReference type="EMBL" id="AOMD01000001">
    <property type="protein sequence ID" value="EMA48029.1"/>
    <property type="molecule type" value="Genomic_DNA"/>
</dbReference>
<dbReference type="RefSeq" id="WP_006075798.1">
    <property type="nucleotide sequence ID" value="NZ_AOMD01000001.1"/>
</dbReference>
<evidence type="ECO:0000313" key="3">
    <source>
        <dbReference type="Proteomes" id="UP000011669"/>
    </source>
</evidence>
<dbReference type="InParanoid" id="M0MTG6"/>
<keyword evidence="3" id="KW-1185">Reference proteome</keyword>